<feature type="region of interest" description="Disordered" evidence="1">
    <location>
        <begin position="97"/>
        <end position="121"/>
    </location>
</feature>
<dbReference type="EMBL" id="JAWWNJ010000082">
    <property type="protein sequence ID" value="KAK7001603.1"/>
    <property type="molecule type" value="Genomic_DNA"/>
</dbReference>
<keyword evidence="3" id="KW-1185">Reference proteome</keyword>
<evidence type="ECO:0000313" key="3">
    <source>
        <dbReference type="Proteomes" id="UP001362999"/>
    </source>
</evidence>
<protein>
    <submittedName>
        <fullName evidence="2">Uncharacterized protein</fullName>
    </submittedName>
</protein>
<proteinExistence type="predicted"/>
<dbReference type="AlphaFoldDB" id="A0AAW0A6A3"/>
<organism evidence="2 3">
    <name type="scientific">Favolaschia claudopus</name>
    <dbReference type="NCBI Taxonomy" id="2862362"/>
    <lineage>
        <taxon>Eukaryota</taxon>
        <taxon>Fungi</taxon>
        <taxon>Dikarya</taxon>
        <taxon>Basidiomycota</taxon>
        <taxon>Agaricomycotina</taxon>
        <taxon>Agaricomycetes</taxon>
        <taxon>Agaricomycetidae</taxon>
        <taxon>Agaricales</taxon>
        <taxon>Marasmiineae</taxon>
        <taxon>Mycenaceae</taxon>
        <taxon>Favolaschia</taxon>
    </lineage>
</organism>
<comment type="caution">
    <text evidence="2">The sequence shown here is derived from an EMBL/GenBank/DDBJ whole genome shotgun (WGS) entry which is preliminary data.</text>
</comment>
<feature type="compositionally biased region" description="Basic residues" evidence="1">
    <location>
        <begin position="106"/>
        <end position="120"/>
    </location>
</feature>
<feature type="region of interest" description="Disordered" evidence="1">
    <location>
        <begin position="1"/>
        <end position="25"/>
    </location>
</feature>
<evidence type="ECO:0000313" key="2">
    <source>
        <dbReference type="EMBL" id="KAK7001603.1"/>
    </source>
</evidence>
<feature type="compositionally biased region" description="Low complexity" evidence="1">
    <location>
        <begin position="1"/>
        <end position="21"/>
    </location>
</feature>
<gene>
    <name evidence="2" type="ORF">R3P38DRAFT_3283817</name>
</gene>
<name>A0AAW0A6A3_9AGAR</name>
<sequence length="188" mass="20714">MVLTTPTTATTTTRTTTPTRAGVGGGDVEHRAVVTVLDPGVRREVGGQVGGGNNEARQNSQFPISPHFPPTSFYPLLPPPASSGTFPDLYQHPLDLRGLPDPTVRLGRRHRSRRPRRHSRPLSTPQFNFFNIAAVVFKLRRTLNFNIASFLSIPTSPCAPDYNLADFKFNLDQHRFNRLNGLDTGSIG</sequence>
<reference evidence="2 3" key="1">
    <citation type="journal article" date="2024" name="J Genomics">
        <title>Draft genome sequencing and assembly of Favolaschia claudopus CIRM-BRFM 2984 isolated from oak limbs.</title>
        <authorList>
            <person name="Navarro D."/>
            <person name="Drula E."/>
            <person name="Chaduli D."/>
            <person name="Cazenave R."/>
            <person name="Ahrendt S."/>
            <person name="Wang J."/>
            <person name="Lipzen A."/>
            <person name="Daum C."/>
            <person name="Barry K."/>
            <person name="Grigoriev I.V."/>
            <person name="Favel A."/>
            <person name="Rosso M.N."/>
            <person name="Martin F."/>
        </authorList>
    </citation>
    <scope>NUCLEOTIDE SEQUENCE [LARGE SCALE GENOMIC DNA]</scope>
    <source>
        <strain evidence="2 3">CIRM-BRFM 2984</strain>
    </source>
</reference>
<evidence type="ECO:0000256" key="1">
    <source>
        <dbReference type="SAM" id="MobiDB-lite"/>
    </source>
</evidence>
<feature type="region of interest" description="Disordered" evidence="1">
    <location>
        <begin position="43"/>
        <end position="65"/>
    </location>
</feature>
<accession>A0AAW0A6A3</accession>
<dbReference type="Proteomes" id="UP001362999">
    <property type="component" value="Unassembled WGS sequence"/>
</dbReference>